<dbReference type="OrthoDB" id="370211at2"/>
<evidence type="ECO:0000313" key="7">
    <source>
        <dbReference type="EMBL" id="QEN03280.1"/>
    </source>
</evidence>
<dbReference type="Proteomes" id="UP000323824">
    <property type="component" value="Chromosome"/>
</dbReference>
<comment type="subcellular location">
    <subcellularLocation>
        <location evidence="1">Membrane</location>
    </subcellularLocation>
</comment>
<evidence type="ECO:0000259" key="6">
    <source>
        <dbReference type="PROSITE" id="PS50885"/>
    </source>
</evidence>
<sequence>MESTVIRDKIRNSLKGRLFYTFIISIILTLFSFGFSLINTLKLQTIANQRFTDEQYFIEIEGVLKDIQAPLISYLSLFSTQSLSKILKNSEHISSMIPQERPIYNNELELTKREIYFLIDSYLGSVENIVEEKRGRKVEEYSRGFEELTTLYNYILDRIDSLSLLGFRHQLSEYNNFLILFKKIQIYSLILILLVVTLAFSVLMANVNSISNPLYRLSDMADKISGGNFRLDDIHIDSVDEINSVSIAFNKMKNGIRHYIDELNHQKDLEKDIMAQRLSNLKMEQVLKRMELYTMQAQMNPHFLFNTINTGVQLAIIEEAERTADYMENLADLFRYNIREKRFFVPLRKEYEGMLSYINILKIRFPHTLDIKMNIDEKILDDFECPAMILQPLVENTIIHAFKDSDNVGSVLISIRVVDHILEISVKDNGIGMSSDVIDKLLIPHTHEYKTNSKVMGLENVIQRCFFFYPGEEIVEIISNPGNGTNIIIKIDPEVEPCIEL</sequence>
<reference evidence="7 8" key="1">
    <citation type="submission" date="2019-02" db="EMBL/GenBank/DDBJ databases">
        <authorList>
            <person name="Fomenkov A."/>
            <person name="Dubinina G."/>
            <person name="Grabovich M."/>
            <person name="Vincze T."/>
            <person name="Roberts R.J."/>
        </authorList>
    </citation>
    <scope>NUCLEOTIDE SEQUENCE [LARGE SCALE GENOMIC DNA]</scope>
    <source>
        <strain evidence="7 8">P</strain>
    </source>
</reference>
<evidence type="ECO:0000256" key="2">
    <source>
        <dbReference type="ARBA" id="ARBA00022553"/>
    </source>
</evidence>
<dbReference type="InterPro" id="IPR003660">
    <property type="entry name" value="HAMP_dom"/>
</dbReference>
<dbReference type="Pfam" id="PF00672">
    <property type="entry name" value="HAMP"/>
    <property type="match status" value="1"/>
</dbReference>
<reference evidence="7 8" key="2">
    <citation type="submission" date="2019-09" db="EMBL/GenBank/DDBJ databases">
        <title>Complete Genome Sequence and Methylome Analysis of free living Spirochaetas.</title>
        <authorList>
            <person name="Leshcheva N."/>
            <person name="Mikheeva N."/>
        </authorList>
    </citation>
    <scope>NUCLEOTIDE SEQUENCE [LARGE SCALE GENOMIC DNA]</scope>
    <source>
        <strain evidence="7 8">P</strain>
    </source>
</reference>
<evidence type="ECO:0000256" key="3">
    <source>
        <dbReference type="ARBA" id="ARBA00022679"/>
    </source>
</evidence>
<gene>
    <name evidence="7" type="ORF">EW093_00680</name>
</gene>
<dbReference type="Gene3D" id="3.30.565.10">
    <property type="entry name" value="Histidine kinase-like ATPase, C-terminal domain"/>
    <property type="match status" value="1"/>
</dbReference>
<dbReference type="GO" id="GO:0000155">
    <property type="term" value="F:phosphorelay sensor kinase activity"/>
    <property type="evidence" value="ECO:0007669"/>
    <property type="project" value="InterPro"/>
</dbReference>
<dbReference type="GO" id="GO:0016020">
    <property type="term" value="C:membrane"/>
    <property type="evidence" value="ECO:0007669"/>
    <property type="project" value="UniProtKB-SubCell"/>
</dbReference>
<dbReference type="SUPFAM" id="SSF158472">
    <property type="entry name" value="HAMP domain-like"/>
    <property type="match status" value="1"/>
</dbReference>
<evidence type="ECO:0000256" key="1">
    <source>
        <dbReference type="ARBA" id="ARBA00004370"/>
    </source>
</evidence>
<name>A0A5C1Q8B6_9SPIO</name>
<accession>A0A5C1Q8B6</accession>
<organism evidence="7 8">
    <name type="scientific">Thiospirochaeta perfilievii</name>
    <dbReference type="NCBI Taxonomy" id="252967"/>
    <lineage>
        <taxon>Bacteria</taxon>
        <taxon>Pseudomonadati</taxon>
        <taxon>Spirochaetota</taxon>
        <taxon>Spirochaetia</taxon>
        <taxon>Spirochaetales</taxon>
        <taxon>Spirochaetaceae</taxon>
        <taxon>Thiospirochaeta</taxon>
    </lineage>
</organism>
<keyword evidence="5" id="KW-0812">Transmembrane</keyword>
<feature type="domain" description="HAMP" evidence="6">
    <location>
        <begin position="208"/>
        <end position="261"/>
    </location>
</feature>
<dbReference type="KEGG" id="sper:EW093_00680"/>
<evidence type="ECO:0000313" key="8">
    <source>
        <dbReference type="Proteomes" id="UP000323824"/>
    </source>
</evidence>
<dbReference type="EMBL" id="CP035807">
    <property type="protein sequence ID" value="QEN03280.1"/>
    <property type="molecule type" value="Genomic_DNA"/>
</dbReference>
<dbReference type="InterPro" id="IPR003594">
    <property type="entry name" value="HATPase_dom"/>
</dbReference>
<dbReference type="PANTHER" id="PTHR34220">
    <property type="entry name" value="SENSOR HISTIDINE KINASE YPDA"/>
    <property type="match status" value="1"/>
</dbReference>
<dbReference type="SUPFAM" id="SSF55874">
    <property type="entry name" value="ATPase domain of HSP90 chaperone/DNA topoisomerase II/histidine kinase"/>
    <property type="match status" value="1"/>
</dbReference>
<keyword evidence="8" id="KW-1185">Reference proteome</keyword>
<proteinExistence type="predicted"/>
<dbReference type="Pfam" id="PF02518">
    <property type="entry name" value="HATPase_c"/>
    <property type="match status" value="1"/>
</dbReference>
<feature type="transmembrane region" description="Helical" evidence="5">
    <location>
        <begin position="186"/>
        <end position="207"/>
    </location>
</feature>
<protein>
    <submittedName>
        <fullName evidence="7">HAMP domain-containing protein</fullName>
    </submittedName>
</protein>
<dbReference type="PROSITE" id="PS50885">
    <property type="entry name" value="HAMP"/>
    <property type="match status" value="1"/>
</dbReference>
<dbReference type="Gene3D" id="6.10.340.10">
    <property type="match status" value="1"/>
</dbReference>
<dbReference type="InterPro" id="IPR036890">
    <property type="entry name" value="HATPase_C_sf"/>
</dbReference>
<keyword evidence="3" id="KW-0808">Transferase</keyword>
<dbReference type="CDD" id="cd06225">
    <property type="entry name" value="HAMP"/>
    <property type="match status" value="1"/>
</dbReference>
<keyword evidence="4" id="KW-0418">Kinase</keyword>
<evidence type="ECO:0000256" key="5">
    <source>
        <dbReference type="SAM" id="Phobius"/>
    </source>
</evidence>
<dbReference type="Pfam" id="PF06580">
    <property type="entry name" value="His_kinase"/>
    <property type="match status" value="1"/>
</dbReference>
<dbReference type="PANTHER" id="PTHR34220:SF7">
    <property type="entry name" value="SENSOR HISTIDINE KINASE YPDA"/>
    <property type="match status" value="1"/>
</dbReference>
<keyword evidence="5" id="KW-0472">Membrane</keyword>
<feature type="transmembrane region" description="Helical" evidence="5">
    <location>
        <begin position="18"/>
        <end position="41"/>
    </location>
</feature>
<dbReference type="AlphaFoldDB" id="A0A5C1Q8B6"/>
<dbReference type="InterPro" id="IPR050640">
    <property type="entry name" value="Bact_2-comp_sensor_kinase"/>
</dbReference>
<keyword evidence="2" id="KW-0597">Phosphoprotein</keyword>
<evidence type="ECO:0000256" key="4">
    <source>
        <dbReference type="ARBA" id="ARBA00022777"/>
    </source>
</evidence>
<keyword evidence="5" id="KW-1133">Transmembrane helix</keyword>
<dbReference type="InterPro" id="IPR010559">
    <property type="entry name" value="Sig_transdc_His_kin_internal"/>
</dbReference>